<dbReference type="GO" id="GO:0030246">
    <property type="term" value="F:carbohydrate binding"/>
    <property type="evidence" value="ECO:0007669"/>
    <property type="project" value="InterPro"/>
</dbReference>
<comment type="subcellular location">
    <subcellularLocation>
        <location evidence="1">Cell envelope</location>
    </subcellularLocation>
</comment>
<reference evidence="6" key="1">
    <citation type="journal article" date="2016" name="Genome Announc.">
        <title>Complete genome sequence of Alkaliphilus metalliredigens strain QYMF, an alkaliphilic and metal-reducing bacterium isolated from borax-contaminated leachate ponds.</title>
        <authorList>
            <person name="Hwang C."/>
            <person name="Copeland A."/>
            <person name="Lucas S."/>
            <person name="Lapidus A."/>
            <person name="Barry K."/>
            <person name="Detter J.C."/>
            <person name="Glavina Del Rio T."/>
            <person name="Hammon N."/>
            <person name="Israni S."/>
            <person name="Dalin E."/>
            <person name="Tice H."/>
            <person name="Pitluck S."/>
            <person name="Chertkov O."/>
            <person name="Brettin T."/>
            <person name="Bruce D."/>
            <person name="Han C."/>
            <person name="Schmutz J."/>
            <person name="Larimer F."/>
            <person name="Land M.L."/>
            <person name="Hauser L."/>
            <person name="Kyrpides N."/>
            <person name="Mikhailova N."/>
            <person name="Ye Q."/>
            <person name="Zhou J."/>
            <person name="Richardson P."/>
            <person name="Fields M.W."/>
        </authorList>
    </citation>
    <scope>NUCLEOTIDE SEQUENCE [LARGE SCALE GENOMIC DNA]</scope>
    <source>
        <strain evidence="6">QYMF</strain>
    </source>
</reference>
<feature type="domain" description="SLH" evidence="4">
    <location>
        <begin position="1444"/>
        <end position="1505"/>
    </location>
</feature>
<dbReference type="eggNOG" id="COG2755">
    <property type="taxonomic scope" value="Bacteria"/>
</dbReference>
<evidence type="ECO:0000313" key="6">
    <source>
        <dbReference type="Proteomes" id="UP000001572"/>
    </source>
</evidence>
<dbReference type="PROSITE" id="PS51272">
    <property type="entry name" value="SLH"/>
    <property type="match status" value="3"/>
</dbReference>
<name>A6TP27_ALKMQ</name>
<dbReference type="InterPro" id="IPR001119">
    <property type="entry name" value="SLH_dom"/>
</dbReference>
<dbReference type="InterPro" id="IPR019825">
    <property type="entry name" value="Lectin_legB_Mn/Ca_BS"/>
</dbReference>
<feature type="region of interest" description="Disordered" evidence="3">
    <location>
        <begin position="1049"/>
        <end position="1074"/>
    </location>
</feature>
<dbReference type="eggNOG" id="COG3210">
    <property type="taxonomic scope" value="Bacteria"/>
</dbReference>
<feature type="domain" description="SLH" evidence="4">
    <location>
        <begin position="1315"/>
        <end position="1376"/>
    </location>
</feature>
<dbReference type="Pfam" id="PF09479">
    <property type="entry name" value="Flg_new"/>
    <property type="match status" value="5"/>
</dbReference>
<organism evidence="5 6">
    <name type="scientific">Alkaliphilus metalliredigens (strain QYMF)</name>
    <dbReference type="NCBI Taxonomy" id="293826"/>
    <lineage>
        <taxon>Bacteria</taxon>
        <taxon>Bacillati</taxon>
        <taxon>Bacillota</taxon>
        <taxon>Clostridia</taxon>
        <taxon>Peptostreptococcales</taxon>
        <taxon>Natronincolaceae</taxon>
        <taxon>Alkaliphilus</taxon>
    </lineage>
</organism>
<dbReference type="RefSeq" id="WP_012062980.1">
    <property type="nucleotide sequence ID" value="NC_009633.1"/>
</dbReference>
<dbReference type="InterPro" id="IPR050258">
    <property type="entry name" value="Leguminous_Lectin"/>
</dbReference>
<keyword evidence="6" id="KW-1185">Reference proteome</keyword>
<proteinExistence type="predicted"/>
<dbReference type="STRING" id="293826.Amet_1773"/>
<dbReference type="InterPro" id="IPR032675">
    <property type="entry name" value="LRR_dom_sf"/>
</dbReference>
<dbReference type="Gene3D" id="2.60.40.4270">
    <property type="entry name" value="Listeria-Bacteroides repeat domain"/>
    <property type="match status" value="5"/>
</dbReference>
<dbReference type="NCBIfam" id="TIGR02543">
    <property type="entry name" value="List_Bact_rpt"/>
    <property type="match status" value="2"/>
</dbReference>
<dbReference type="SUPFAM" id="SSF49899">
    <property type="entry name" value="Concanavalin A-like lectins/glucanases"/>
    <property type="match status" value="1"/>
</dbReference>
<dbReference type="eggNOG" id="COG5492">
    <property type="taxonomic scope" value="Bacteria"/>
</dbReference>
<evidence type="ECO:0000313" key="5">
    <source>
        <dbReference type="EMBL" id="ABR47945.1"/>
    </source>
</evidence>
<evidence type="ECO:0000256" key="2">
    <source>
        <dbReference type="ARBA" id="ARBA00022737"/>
    </source>
</evidence>
<dbReference type="Proteomes" id="UP000001572">
    <property type="component" value="Chromosome"/>
</dbReference>
<dbReference type="InterPro" id="IPR001220">
    <property type="entry name" value="Legume_lectin_dom"/>
</dbReference>
<evidence type="ECO:0000256" key="3">
    <source>
        <dbReference type="SAM" id="MobiDB-lite"/>
    </source>
</evidence>
<dbReference type="eggNOG" id="COG2931">
    <property type="taxonomic scope" value="Bacteria"/>
</dbReference>
<dbReference type="Pfam" id="PF00139">
    <property type="entry name" value="Lectin_legB"/>
    <property type="match status" value="1"/>
</dbReference>
<sequence length="1505" mass="165761">MKRILVKLLIMIMMVLMCKDIFIIGTVHAADLEPIAVMVELNNFDANNVGGDESSALLWKRGDADTPSGSGILRVAPRARNKAGTVVRRNHIRLTDGFSTYFAIDIHSHGIDDGRSEPPGADGLAFIIYEADQPKIGKYGSGLGYSTITNSIAVEFDTWKNSGHGDLDNEHVAILVNGVVSHHDQPEGSRVSYPKIRTDLIHAWVDYDDGIITATIGTSDVRSDDANETITRNVGDFLEGKDVFIGFSASTGSAYSHHDVLKWYFKDSYVESGLETTQGTYSQAASTIDIELDNVINPVTATITLRDAVGNIMNNQNLDIYINDIKHNGSFNTGDNGVLNYSFLDNINDGEHVLRVIANGGTSNFKRFATGENAVISTPEEYFYFDPGTGTITGYRDDGPKDVVIPSTIGGVLVTSIEYYAFLFKQLTSVNIPEGVTSIGDYAFYYNQLTSVHIPEGITSIGSHGFDSNELTNVTILNKHVDFGTSVFIWNQANLKIHGFDPSTTKNYAQANGHTFISLDQYTVTFKDHDGSLLKTEVVYNGESATVPNNPTREGYTFAGWDKSFNNVTTDLEVIAQYDINQYTITFDSQGGSTVASQEVDYNDLLVAPDLPVKVGYSFGGWYKEVELSNQWDFGLERVTENTIIYAKWNLGSDTAYKVEHYQQDTVGAEYNLHETEDNLRGITGADVTALYKTYTGFTQNRSHDESVESGKILSDGSLVLKLYYDRNMHTVNFESNGGTSVSDITGVRYGAIISSPITPTKDGSIFLRWYNGADLSDIWNFTSDKVLTDTTLFAKWIDAESIRMTATPNNVAGSKNYSQMFTLHIHNDTVTGSVYASDMSLGGAFNGLNIRTVDNKTSTTVTAEVYGNLDSEGVGTILLDGSKLTTSINPLIAEVTVTLKGISYDGNGSTGGNIPTEDSGYAEGATVTVKENTGSLEKTGYTFIGWNTKADGSGSSYKPNDTFSLSTTGSILYAQWKINRYTIIFNRNGGSAVNGQNIKHGESVAQPQEPTRTGYNFGGWYKNSELNDVWDFYSDVTKEDTMLYAKWSRIPSGGSSGDSGNDTPKLEPDPIPEPIADFNEIEVIINGETQKTGTETKIETEGKIEVKLTVDAEQMSKHIEEAIKVERDNNEVVIPVLNTGDTVKVSLTGDIVKKLENNDFKISVKEENVTYRLSAKDFTIEKLAESMGVALDSLESIEVEMSISKIDSEEIERLTANAKAVGHEIVFEPLQFEITARTTSNEGTVKEVKINRFKNYAERIMEIPEELDPSRISTGVVFNSDGTYSHVPTEVFDKDNKWYAGINSLTNSTYSVIWNPTIIDNVNGHWSEKMVNDMASRLIILEVEDFMPDKAINRAEFATYIVRALGLYREGVQLSEEQELFIDIDNGHSAWKGITIANEWGIVNGYPDGTFRSDNIITREEAMTMYAKAMDIVKLAELDKDRIFQYKDVSEVAPWAYASVNKTLSAGVFNGREKDMIAPKGTFTHAEAATAIRNLLVESGLINK</sequence>
<dbReference type="InterPro" id="IPR026906">
    <property type="entry name" value="LRR_5"/>
</dbReference>
<dbReference type="InterPro" id="IPR013320">
    <property type="entry name" value="ConA-like_dom_sf"/>
</dbReference>
<dbReference type="Gene3D" id="3.80.10.10">
    <property type="entry name" value="Ribonuclease Inhibitor"/>
    <property type="match status" value="1"/>
</dbReference>
<dbReference type="PANTHER" id="PTHR32401">
    <property type="entry name" value="CONCANAVALIN A-LIKE LECTIN FAMILY PROTEIN"/>
    <property type="match status" value="1"/>
</dbReference>
<feature type="domain" description="SLH" evidence="4">
    <location>
        <begin position="1378"/>
        <end position="1441"/>
    </location>
</feature>
<dbReference type="Pfam" id="PF13306">
    <property type="entry name" value="LRR_5"/>
    <property type="match status" value="1"/>
</dbReference>
<protein>
    <submittedName>
        <fullName evidence="5">Cell wall/surface repeat protein</fullName>
    </submittedName>
</protein>
<dbReference type="HOGENOM" id="CLU_248458_0_0_9"/>
<dbReference type="InterPro" id="IPR056573">
    <property type="entry name" value="Lectin_L-type_dom"/>
</dbReference>
<evidence type="ECO:0000256" key="1">
    <source>
        <dbReference type="ARBA" id="ARBA00004196"/>
    </source>
</evidence>
<accession>A6TP27</accession>
<dbReference type="eggNOG" id="COG4886">
    <property type="taxonomic scope" value="Bacteria"/>
</dbReference>
<dbReference type="GO" id="GO:0030313">
    <property type="term" value="C:cell envelope"/>
    <property type="evidence" value="ECO:0007669"/>
    <property type="project" value="UniProtKB-SubCell"/>
</dbReference>
<dbReference type="CDD" id="cd01951">
    <property type="entry name" value="lectin_L-type"/>
    <property type="match status" value="1"/>
</dbReference>
<dbReference type="KEGG" id="amt:Amet_1773"/>
<dbReference type="InterPro" id="IPR042229">
    <property type="entry name" value="Listeria/Bacterioides_rpt_sf"/>
</dbReference>
<dbReference type="PROSITE" id="PS00307">
    <property type="entry name" value="LECTIN_LEGUME_BETA"/>
    <property type="match status" value="1"/>
</dbReference>
<dbReference type="PANTHER" id="PTHR32401:SF48">
    <property type="entry name" value="LEGUME LECTIN DOMAIN-CONTAINING PROTEIN"/>
    <property type="match status" value="1"/>
</dbReference>
<keyword evidence="2" id="KW-0677">Repeat</keyword>
<dbReference type="InterPro" id="IPR013378">
    <property type="entry name" value="InlB-like_B-rpt"/>
</dbReference>
<gene>
    <name evidence="5" type="ordered locus">Amet_1773</name>
</gene>
<evidence type="ECO:0000259" key="4">
    <source>
        <dbReference type="PROSITE" id="PS51272"/>
    </source>
</evidence>
<dbReference type="Gene3D" id="2.60.120.200">
    <property type="match status" value="1"/>
</dbReference>
<dbReference type="Pfam" id="PF00395">
    <property type="entry name" value="SLH"/>
    <property type="match status" value="2"/>
</dbReference>
<dbReference type="EMBL" id="CP000724">
    <property type="protein sequence ID" value="ABR47945.1"/>
    <property type="molecule type" value="Genomic_DNA"/>
</dbReference>